<sequence length="429" mass="46593">MASWEQPTRQSDRGTTAVAIKRNRRAGVADRWHKTVYDADGTPRTVPSADYGKGKRWRARYVDDTGREFTKLFARKTDAEAWLANDIVPALANGTHVAPSAGRVTVAQIYQSWVTTQGHVSAKTAASRRSTWGSRVESQWGDAAVVDVRTAAVRAWVASMVAEGVGVPTIENAYGLLRQVLGAAVEDRRIPRNPCEGIKLPKRKHADRGYLTHAQVAALAGAVGRHPEVIRFLAYTGLRWGEMAALRVCDFDMLRRRVNVSRSVTESGGLVWSTPKTWERRSVPFPAALAPELAALMVGKGREGSVFTDQRGGVLRNSNYRARVFEPAVRAVQTAAAAQRAREVASAGEVSTPEFPTITPHDLRHTAASLAVSAGANVKAVQRMLRHAKASMTLDVYADLFDEDLDAVAANLDAAIESAAARLRQAPAL</sequence>
<dbReference type="EMBL" id="LQPK01000040">
    <property type="protein sequence ID" value="ORW27543.1"/>
    <property type="molecule type" value="Genomic_DNA"/>
</dbReference>
<evidence type="ECO:0000259" key="4">
    <source>
        <dbReference type="PROSITE" id="PS51898"/>
    </source>
</evidence>
<proteinExistence type="inferred from homology"/>
<dbReference type="PANTHER" id="PTHR30349:SF64">
    <property type="entry name" value="PROPHAGE INTEGRASE INTD-RELATED"/>
    <property type="match status" value="1"/>
</dbReference>
<dbReference type="Pfam" id="PF00589">
    <property type="entry name" value="Phage_integrase"/>
    <property type="match status" value="1"/>
</dbReference>
<keyword evidence="3" id="KW-0233">DNA recombination</keyword>
<feature type="domain" description="Tyr recombinase" evidence="4">
    <location>
        <begin position="206"/>
        <end position="410"/>
    </location>
</feature>
<evidence type="ECO:0000313" key="6">
    <source>
        <dbReference type="Proteomes" id="UP000193801"/>
    </source>
</evidence>
<evidence type="ECO:0000256" key="3">
    <source>
        <dbReference type="ARBA" id="ARBA00023172"/>
    </source>
</evidence>
<evidence type="ECO:0000256" key="2">
    <source>
        <dbReference type="ARBA" id="ARBA00023125"/>
    </source>
</evidence>
<evidence type="ECO:0000256" key="1">
    <source>
        <dbReference type="ARBA" id="ARBA00008857"/>
    </source>
</evidence>
<dbReference type="InterPro" id="IPR011010">
    <property type="entry name" value="DNA_brk_join_enz"/>
</dbReference>
<dbReference type="PROSITE" id="PS51898">
    <property type="entry name" value="TYR_RECOMBINASE"/>
    <property type="match status" value="1"/>
</dbReference>
<dbReference type="InterPro" id="IPR050090">
    <property type="entry name" value="Tyrosine_recombinase_XerCD"/>
</dbReference>
<dbReference type="Proteomes" id="UP000193801">
    <property type="component" value="Unassembled WGS sequence"/>
</dbReference>
<dbReference type="InterPro" id="IPR010998">
    <property type="entry name" value="Integrase_recombinase_N"/>
</dbReference>
<dbReference type="InterPro" id="IPR002104">
    <property type="entry name" value="Integrase_catalytic"/>
</dbReference>
<dbReference type="InterPro" id="IPR013762">
    <property type="entry name" value="Integrase-like_cat_sf"/>
</dbReference>
<dbReference type="PANTHER" id="PTHR30349">
    <property type="entry name" value="PHAGE INTEGRASE-RELATED"/>
    <property type="match status" value="1"/>
</dbReference>
<dbReference type="Gene3D" id="1.10.150.130">
    <property type="match status" value="1"/>
</dbReference>
<dbReference type="Gene3D" id="1.10.443.10">
    <property type="entry name" value="Intergrase catalytic core"/>
    <property type="match status" value="1"/>
</dbReference>
<evidence type="ECO:0000313" key="5">
    <source>
        <dbReference type="EMBL" id="ORW27543.1"/>
    </source>
</evidence>
<comment type="similarity">
    <text evidence="1">Belongs to the 'phage' integrase family.</text>
</comment>
<gene>
    <name evidence="5" type="ORF">AWB91_27205</name>
</gene>
<organism evidence="5 6">
    <name type="scientific">Mycobacterium paraense</name>
    <dbReference type="NCBI Taxonomy" id="767916"/>
    <lineage>
        <taxon>Bacteria</taxon>
        <taxon>Bacillati</taxon>
        <taxon>Actinomycetota</taxon>
        <taxon>Actinomycetes</taxon>
        <taxon>Mycobacteriales</taxon>
        <taxon>Mycobacteriaceae</taxon>
        <taxon>Mycobacterium</taxon>
        <taxon>Mycobacterium simiae complex</taxon>
    </lineage>
</organism>
<reference evidence="5 6" key="1">
    <citation type="journal article" date="2015" name="Emerg. Microbes Infect.">
        <title>Characterization of 17 strains belonging to the Mycobacterium simiae complex and description of Mycobacterium paraense sp. nov.</title>
        <authorList>
            <person name="Fusco da Costa A.R."/>
            <person name="Fedrizzi T."/>
            <person name="Lopes M.L."/>
            <person name="Pecorari M."/>
            <person name="Oliveira da Costa W.L."/>
            <person name="Giacobazzi E."/>
            <person name="da Costa Bahia J.R."/>
            <person name="De Sanctis V."/>
            <person name="Batista Lima K.V."/>
            <person name="Bertorelli R."/>
            <person name="Grottola A."/>
            <person name="Fabio A."/>
            <person name="Mariottini A."/>
            <person name="Ferretti P."/>
            <person name="Di Leva F."/>
            <person name="Fregni Serpini G."/>
            <person name="Tagliazucchi S."/>
            <person name="Rumpianesi F."/>
            <person name="Jousson O."/>
            <person name="Segata N."/>
            <person name="Tortoli E."/>
        </authorList>
    </citation>
    <scope>NUCLEOTIDE SEQUENCE [LARGE SCALE GENOMIC DNA]</scope>
    <source>
        <strain evidence="5 6">FI-07156</strain>
    </source>
</reference>
<protein>
    <submittedName>
        <fullName evidence="5">Integrase</fullName>
    </submittedName>
</protein>
<accession>A0ABX3VIA9</accession>
<dbReference type="CDD" id="cd01189">
    <property type="entry name" value="INT_ICEBs1_C_like"/>
    <property type="match status" value="1"/>
</dbReference>
<name>A0ABX3VIA9_9MYCO</name>
<comment type="caution">
    <text evidence="5">The sequence shown here is derived from an EMBL/GenBank/DDBJ whole genome shotgun (WGS) entry which is preliminary data.</text>
</comment>
<keyword evidence="6" id="KW-1185">Reference proteome</keyword>
<dbReference type="SUPFAM" id="SSF56349">
    <property type="entry name" value="DNA breaking-rejoining enzymes"/>
    <property type="match status" value="1"/>
</dbReference>
<keyword evidence="2" id="KW-0238">DNA-binding</keyword>